<evidence type="ECO:0008006" key="4">
    <source>
        <dbReference type="Google" id="ProtNLM"/>
    </source>
</evidence>
<keyword evidence="3" id="KW-1185">Reference proteome</keyword>
<organism evidence="2 3">
    <name type="scientific">Streptomyces syringium</name>
    <dbReference type="NCBI Taxonomy" id="76729"/>
    <lineage>
        <taxon>Bacteria</taxon>
        <taxon>Bacillati</taxon>
        <taxon>Actinomycetota</taxon>
        <taxon>Actinomycetes</taxon>
        <taxon>Kitasatosporales</taxon>
        <taxon>Streptomycetaceae</taxon>
        <taxon>Streptomyces</taxon>
    </lineage>
</organism>
<dbReference type="GeneID" id="91567190"/>
<gene>
    <name evidence="2" type="ORF">JO379_000301</name>
</gene>
<protein>
    <recommendedName>
        <fullName evidence="4">Ig-like domain-containing protein</fullName>
    </recommendedName>
</protein>
<dbReference type="Proteomes" id="UP001519291">
    <property type="component" value="Unassembled WGS sequence"/>
</dbReference>
<proteinExistence type="predicted"/>
<reference evidence="2 3" key="1">
    <citation type="submission" date="2021-03" db="EMBL/GenBank/DDBJ databases">
        <title>Sequencing the genomes of 1000 actinobacteria strains.</title>
        <authorList>
            <person name="Klenk H.-P."/>
        </authorList>
    </citation>
    <scope>NUCLEOTIDE SEQUENCE [LARGE SCALE GENOMIC DNA]</scope>
    <source>
        <strain evidence="2 3">DSM 41480</strain>
    </source>
</reference>
<comment type="caution">
    <text evidence="2">The sequence shown here is derived from an EMBL/GenBank/DDBJ whole genome shotgun (WGS) entry which is preliminary data.</text>
</comment>
<dbReference type="RefSeq" id="WP_209513387.1">
    <property type="nucleotide sequence ID" value="NZ_JAGIOH010000001.1"/>
</dbReference>
<name>A0ABS4XWE6_9ACTN</name>
<evidence type="ECO:0000313" key="2">
    <source>
        <dbReference type="EMBL" id="MBP2400832.1"/>
    </source>
</evidence>
<feature type="chain" id="PRO_5046897836" description="Ig-like domain-containing protein" evidence="1">
    <location>
        <begin position="32"/>
        <end position="255"/>
    </location>
</feature>
<evidence type="ECO:0000256" key="1">
    <source>
        <dbReference type="SAM" id="SignalP"/>
    </source>
</evidence>
<evidence type="ECO:0000313" key="3">
    <source>
        <dbReference type="Proteomes" id="UP001519291"/>
    </source>
</evidence>
<accession>A0ABS4XWE6</accession>
<sequence length="255" mass="25300">MRVTDKLGVPAVRGLALGVSAAFAVALPAVAEAGPAVLTTGTTVGPAGHRFAASSEGDIVFEAGPVTVTCARSASVPTTGRLNQVPAKPGNSSADGPVVLNINPPAFESCTTNAPGLKASITTNADHGSWQVALRNGAPARLIIPAQGFVLKTSGLLKCKATAAPSAAAGTEAAWTNGTPSSLSFAGANIPVKIEGGFFCPTSVNTATITANYKVTDSTDPASSITVSGTPQHCPLRRAAAPAVPGTAPSHGRGR</sequence>
<dbReference type="EMBL" id="JAGIOH010000001">
    <property type="protein sequence ID" value="MBP2400832.1"/>
    <property type="molecule type" value="Genomic_DNA"/>
</dbReference>
<feature type="signal peptide" evidence="1">
    <location>
        <begin position="1"/>
        <end position="31"/>
    </location>
</feature>
<keyword evidence="1" id="KW-0732">Signal</keyword>